<dbReference type="PANTHER" id="PTHR42730:SF1">
    <property type="entry name" value="2-OXOGLUTARATE SYNTHASE SUBUNIT KORC"/>
    <property type="match status" value="1"/>
</dbReference>
<dbReference type="GO" id="GO:0047553">
    <property type="term" value="F:2-oxoglutarate synthase activity"/>
    <property type="evidence" value="ECO:0007669"/>
    <property type="project" value="UniProtKB-EC"/>
</dbReference>
<organism evidence="3 4">
    <name type="scientific">Halanaerobium saccharolyticum subsp. saccharolyticum DSM 6643</name>
    <dbReference type="NCBI Taxonomy" id="1293054"/>
    <lineage>
        <taxon>Bacteria</taxon>
        <taxon>Bacillati</taxon>
        <taxon>Bacillota</taxon>
        <taxon>Clostridia</taxon>
        <taxon>Halanaerobiales</taxon>
        <taxon>Halanaerobiaceae</taxon>
        <taxon>Halanaerobium</taxon>
    </lineage>
</organism>
<dbReference type="PANTHER" id="PTHR42730">
    <property type="entry name" value="2-OXOGLUTARATE SYNTHASE SUBUNIT KORC"/>
    <property type="match status" value="1"/>
</dbReference>
<comment type="caution">
    <text evidence="3">The sequence shown here is derived from an EMBL/GenBank/DDBJ whole genome shotgun (WGS) entry which is preliminary data.</text>
</comment>
<dbReference type="InterPro" id="IPR052554">
    <property type="entry name" value="2-oxoglutarate_synth_KorC"/>
</dbReference>
<protein>
    <submittedName>
        <fullName evidence="3">2-oxoglutarate oxidoreductase, gamma subunit</fullName>
        <ecNumber evidence="3">1.2.7.3</ecNumber>
    </submittedName>
</protein>
<dbReference type="InterPro" id="IPR002869">
    <property type="entry name" value="Pyrv_flavodox_OxRed_cen"/>
</dbReference>
<name>M5DZ65_9FIRM</name>
<reference evidence="4" key="1">
    <citation type="journal article" date="2013" name="Genome Announc.">
        <title>Genome Sequence of Halanaerobium saccharolyticum subsp. saccharolyticum Strain DSM 6643T, a Halophilic Hydrogen-Producing Bacterium.</title>
        <authorList>
            <person name="Kivisto A."/>
            <person name="Larjo A."/>
            <person name="Ciranna A."/>
            <person name="Santala V."/>
            <person name="Roos C."/>
            <person name="Karp M."/>
        </authorList>
    </citation>
    <scope>NUCLEOTIDE SEQUENCE [LARGE SCALE GENOMIC DNA]</scope>
    <source>
        <strain evidence="4">DSM 6643</strain>
    </source>
</reference>
<proteinExistence type="predicted"/>
<evidence type="ECO:0000256" key="1">
    <source>
        <dbReference type="ARBA" id="ARBA00023002"/>
    </source>
</evidence>
<dbReference type="EMBL" id="CAUI01000010">
    <property type="protein sequence ID" value="CCU78937.1"/>
    <property type="molecule type" value="Genomic_DNA"/>
</dbReference>
<dbReference type="STRING" id="1293054.HSACCH_01002"/>
<dbReference type="OrthoDB" id="9789125at2"/>
<gene>
    <name evidence="3" type="ORF">HSACCH_01002</name>
</gene>
<dbReference type="SUPFAM" id="SSF53323">
    <property type="entry name" value="Pyruvate-ferredoxin oxidoreductase, PFOR, domain III"/>
    <property type="match status" value="1"/>
</dbReference>
<dbReference type="EC" id="1.2.7.3" evidence="3"/>
<keyword evidence="1 3" id="KW-0560">Oxidoreductase</keyword>
<dbReference type="Gene3D" id="3.40.920.10">
    <property type="entry name" value="Pyruvate-ferredoxin oxidoreductase, PFOR, domain III"/>
    <property type="match status" value="1"/>
</dbReference>
<feature type="domain" description="Pyruvate/ketoisovalerate oxidoreductase catalytic" evidence="2">
    <location>
        <begin position="17"/>
        <end position="179"/>
    </location>
</feature>
<dbReference type="InterPro" id="IPR019752">
    <property type="entry name" value="Pyrv/ketoisovalerate_OxRed_cat"/>
</dbReference>
<dbReference type="eggNOG" id="COG1014">
    <property type="taxonomic scope" value="Bacteria"/>
</dbReference>
<sequence length="189" mass="20594">MSLKKLEQLEIRFSGSGGQGLVLASIIFADILTASGYNVIQGESHGIEARGGASRGEVIANKKGITNLAVKNPDIFVALSQQSCSKYYADAKEDALIILDSFLIEDIPEINTENLYRIPFTKEVKEELGTILPTNIAFIGAVAELTDIAELDVYKKAIKGRIPKGTEEVNMKSFQLGMELAKKVQSEKE</sequence>
<dbReference type="AlphaFoldDB" id="M5DZ65"/>
<dbReference type="Pfam" id="PF01558">
    <property type="entry name" value="POR"/>
    <property type="match status" value="1"/>
</dbReference>
<dbReference type="Proteomes" id="UP000012063">
    <property type="component" value="Unassembled WGS sequence"/>
</dbReference>
<evidence type="ECO:0000313" key="4">
    <source>
        <dbReference type="Proteomes" id="UP000012063"/>
    </source>
</evidence>
<evidence type="ECO:0000259" key="2">
    <source>
        <dbReference type="Pfam" id="PF01558"/>
    </source>
</evidence>
<keyword evidence="4" id="KW-1185">Reference proteome</keyword>
<dbReference type="RefSeq" id="WP_005488347.1">
    <property type="nucleotide sequence ID" value="NZ_CAUI01000010.1"/>
</dbReference>
<accession>M5DZ65</accession>
<dbReference type="InParanoid" id="M5DZ65"/>
<evidence type="ECO:0000313" key="3">
    <source>
        <dbReference type="EMBL" id="CCU78937.1"/>
    </source>
</evidence>